<evidence type="ECO:0000256" key="8">
    <source>
        <dbReference type="ARBA" id="ARBA00038489"/>
    </source>
</evidence>
<protein>
    <recommendedName>
        <fullName evidence="1">thioredoxin-dependent peroxiredoxin</fullName>
        <ecNumber evidence="1">1.11.1.24</ecNumber>
    </recommendedName>
    <alternativeName>
        <fullName evidence="7">Thioredoxin peroxidase</fullName>
    </alternativeName>
</protein>
<dbReference type="Gene3D" id="3.40.30.10">
    <property type="entry name" value="Glutaredoxin"/>
    <property type="match status" value="1"/>
</dbReference>
<keyword evidence="4" id="KW-0560">Oxidoreductase</keyword>
<dbReference type="EC" id="1.11.1.24" evidence="1"/>
<name>A0A7S0FFZ9_9DINO</name>
<comment type="similarity">
    <text evidence="8">Belongs to the peroxiredoxin family. BCP/PrxQ subfamily.</text>
</comment>
<evidence type="ECO:0000256" key="9">
    <source>
        <dbReference type="ARBA" id="ARBA00049091"/>
    </source>
</evidence>
<feature type="signal peptide" evidence="10">
    <location>
        <begin position="1"/>
        <end position="22"/>
    </location>
</feature>
<organism evidence="12">
    <name type="scientific">Pyrodinium bahamense</name>
    <dbReference type="NCBI Taxonomy" id="73915"/>
    <lineage>
        <taxon>Eukaryota</taxon>
        <taxon>Sar</taxon>
        <taxon>Alveolata</taxon>
        <taxon>Dinophyceae</taxon>
        <taxon>Gonyaulacales</taxon>
        <taxon>Pyrocystaceae</taxon>
        <taxon>Pyrodinium</taxon>
    </lineage>
</organism>
<evidence type="ECO:0000256" key="6">
    <source>
        <dbReference type="ARBA" id="ARBA00023284"/>
    </source>
</evidence>
<dbReference type="GO" id="GO:0034599">
    <property type="term" value="P:cellular response to oxidative stress"/>
    <property type="evidence" value="ECO:0007669"/>
    <property type="project" value="TreeGrafter"/>
</dbReference>
<keyword evidence="6" id="KW-0676">Redox-active center</keyword>
<sequence>MAAMRRASVPWALLLSLLPAAALDVGSVKHGSPFPDFSLPASDGSTYKLDYLIHDDHSTAAKVLLWWFPQANTPGCTMEGKRFKELHDYFVHAKVQIVGASADTQEENKAFSEEHNFNYPLLCDMEQTIPKALGLSGGRWAVLINKDKKIEKFWPEVSPGGFPDEALAFVQRSEL</sequence>
<accession>A0A7S0FFZ9</accession>
<evidence type="ECO:0000256" key="2">
    <source>
        <dbReference type="ARBA" id="ARBA00022559"/>
    </source>
</evidence>
<gene>
    <name evidence="12" type="ORF">PBAH0796_LOCUS11829</name>
</gene>
<dbReference type="InterPro" id="IPR050924">
    <property type="entry name" value="Peroxiredoxin_BCP/PrxQ"/>
</dbReference>
<reference evidence="12" key="1">
    <citation type="submission" date="2021-01" db="EMBL/GenBank/DDBJ databases">
        <authorList>
            <person name="Corre E."/>
            <person name="Pelletier E."/>
            <person name="Niang G."/>
            <person name="Scheremetjew M."/>
            <person name="Finn R."/>
            <person name="Kale V."/>
            <person name="Holt S."/>
            <person name="Cochrane G."/>
            <person name="Meng A."/>
            <person name="Brown T."/>
            <person name="Cohen L."/>
        </authorList>
    </citation>
    <scope>NUCLEOTIDE SEQUENCE</scope>
    <source>
        <strain evidence="12">Pbaha01</strain>
    </source>
</reference>
<dbReference type="PANTHER" id="PTHR42801:SF4">
    <property type="entry name" value="AHPC_TSA FAMILY PROTEIN"/>
    <property type="match status" value="1"/>
</dbReference>
<evidence type="ECO:0000256" key="5">
    <source>
        <dbReference type="ARBA" id="ARBA00023157"/>
    </source>
</evidence>
<dbReference type="SUPFAM" id="SSF52833">
    <property type="entry name" value="Thioredoxin-like"/>
    <property type="match status" value="1"/>
</dbReference>
<comment type="catalytic activity">
    <reaction evidence="9">
        <text>a hydroperoxide + [thioredoxin]-dithiol = an alcohol + [thioredoxin]-disulfide + H2O</text>
        <dbReference type="Rhea" id="RHEA:62620"/>
        <dbReference type="Rhea" id="RHEA-COMP:10698"/>
        <dbReference type="Rhea" id="RHEA-COMP:10700"/>
        <dbReference type="ChEBI" id="CHEBI:15377"/>
        <dbReference type="ChEBI" id="CHEBI:29950"/>
        <dbReference type="ChEBI" id="CHEBI:30879"/>
        <dbReference type="ChEBI" id="CHEBI:35924"/>
        <dbReference type="ChEBI" id="CHEBI:50058"/>
        <dbReference type="EC" id="1.11.1.24"/>
    </reaction>
</comment>
<dbReference type="Pfam" id="PF00578">
    <property type="entry name" value="AhpC-TSA"/>
    <property type="match status" value="1"/>
</dbReference>
<evidence type="ECO:0000256" key="4">
    <source>
        <dbReference type="ARBA" id="ARBA00023002"/>
    </source>
</evidence>
<evidence type="ECO:0000259" key="11">
    <source>
        <dbReference type="PROSITE" id="PS51352"/>
    </source>
</evidence>
<dbReference type="InterPro" id="IPR000866">
    <property type="entry name" value="AhpC/TSA"/>
</dbReference>
<feature type="domain" description="Thioredoxin" evidence="11">
    <location>
        <begin position="28"/>
        <end position="175"/>
    </location>
</feature>
<keyword evidence="5" id="KW-1015">Disulfide bond</keyword>
<dbReference type="PANTHER" id="PTHR42801">
    <property type="entry name" value="THIOREDOXIN-DEPENDENT PEROXIDE REDUCTASE"/>
    <property type="match status" value="1"/>
</dbReference>
<dbReference type="GO" id="GO:0008379">
    <property type="term" value="F:thioredoxin peroxidase activity"/>
    <property type="evidence" value="ECO:0007669"/>
    <property type="project" value="TreeGrafter"/>
</dbReference>
<dbReference type="GO" id="GO:0005737">
    <property type="term" value="C:cytoplasm"/>
    <property type="evidence" value="ECO:0007669"/>
    <property type="project" value="TreeGrafter"/>
</dbReference>
<dbReference type="InterPro" id="IPR036249">
    <property type="entry name" value="Thioredoxin-like_sf"/>
</dbReference>
<proteinExistence type="inferred from homology"/>
<dbReference type="EMBL" id="HBEG01019487">
    <property type="protein sequence ID" value="CAD8356462.1"/>
    <property type="molecule type" value="Transcribed_RNA"/>
</dbReference>
<dbReference type="PROSITE" id="PS51352">
    <property type="entry name" value="THIOREDOXIN_2"/>
    <property type="match status" value="1"/>
</dbReference>
<evidence type="ECO:0000256" key="1">
    <source>
        <dbReference type="ARBA" id="ARBA00013017"/>
    </source>
</evidence>
<evidence type="ECO:0000256" key="10">
    <source>
        <dbReference type="SAM" id="SignalP"/>
    </source>
</evidence>
<dbReference type="GO" id="GO:0045454">
    <property type="term" value="P:cell redox homeostasis"/>
    <property type="evidence" value="ECO:0007669"/>
    <property type="project" value="TreeGrafter"/>
</dbReference>
<keyword evidence="10" id="KW-0732">Signal</keyword>
<evidence type="ECO:0000256" key="3">
    <source>
        <dbReference type="ARBA" id="ARBA00022862"/>
    </source>
</evidence>
<keyword evidence="3" id="KW-0049">Antioxidant</keyword>
<evidence type="ECO:0000313" key="12">
    <source>
        <dbReference type="EMBL" id="CAD8356462.1"/>
    </source>
</evidence>
<dbReference type="CDD" id="cd03017">
    <property type="entry name" value="PRX_BCP"/>
    <property type="match status" value="1"/>
</dbReference>
<evidence type="ECO:0000256" key="7">
    <source>
        <dbReference type="ARBA" id="ARBA00032824"/>
    </source>
</evidence>
<keyword evidence="2" id="KW-0575">Peroxidase</keyword>
<dbReference type="InterPro" id="IPR013766">
    <property type="entry name" value="Thioredoxin_domain"/>
</dbReference>
<dbReference type="AlphaFoldDB" id="A0A7S0FFZ9"/>
<feature type="chain" id="PRO_5030515991" description="thioredoxin-dependent peroxiredoxin" evidence="10">
    <location>
        <begin position="23"/>
        <end position="175"/>
    </location>
</feature>